<comment type="domain">
    <text evidence="8">The IMP cyclohydrolase activity resides in the N-terminal region.</text>
</comment>
<dbReference type="InterPro" id="IPR011607">
    <property type="entry name" value="MGS-like_dom"/>
</dbReference>
<dbReference type="NCBIfam" id="NF002049">
    <property type="entry name" value="PRK00881.1"/>
    <property type="match status" value="1"/>
</dbReference>
<dbReference type="NCBIfam" id="TIGR00355">
    <property type="entry name" value="purH"/>
    <property type="match status" value="1"/>
</dbReference>
<comment type="similarity">
    <text evidence="3 8">Belongs to the PurH family.</text>
</comment>
<dbReference type="Gene3D" id="3.40.140.20">
    <property type="match status" value="2"/>
</dbReference>
<keyword evidence="11" id="KW-1185">Reference proteome</keyword>
<evidence type="ECO:0000256" key="4">
    <source>
        <dbReference type="ARBA" id="ARBA00022679"/>
    </source>
</evidence>
<dbReference type="Proteomes" id="UP000721954">
    <property type="component" value="Unassembled WGS sequence"/>
</dbReference>
<dbReference type="Pfam" id="PF01808">
    <property type="entry name" value="AICARFT_IMPCHas"/>
    <property type="match status" value="1"/>
</dbReference>
<evidence type="ECO:0000256" key="6">
    <source>
        <dbReference type="ARBA" id="ARBA00022801"/>
    </source>
</evidence>
<comment type="catalytic activity">
    <reaction evidence="8">
        <text>IMP + H2O = 5-formamido-1-(5-phospho-D-ribosyl)imidazole-4-carboxamide</text>
        <dbReference type="Rhea" id="RHEA:18445"/>
        <dbReference type="ChEBI" id="CHEBI:15377"/>
        <dbReference type="ChEBI" id="CHEBI:58053"/>
        <dbReference type="ChEBI" id="CHEBI:58467"/>
        <dbReference type="EC" id="3.5.4.10"/>
    </reaction>
</comment>
<sequence>MSESAALGAKRPIRRALVSVFDKTGLDELARGLHAAGVQLVSTGSTAKQIADAGVPVTPVEELTGFPECLDGRVKTLHPRVHAGILADQRLEAHREQLGELGVEPFELVVVNLYPFAETVASGASDDECVEKIDIGGPSMVRAAAKNHPSVAVVVNPDRYGEVLKAVENGGFDLAARKRLAGEAFQHTAAYDMAVAGWFATYAETGAGDGTAAGEADAGESAASQFPSFLGVTYERKNVLRYGENPHQPAALYTGGCGGLAEAEQLHGKEMSYNNYVDTDAARRAAYDHTEPCVAVIKHTNPCGIAVGADVAEAHRKAHACDPLSAYGGVIAVNRPVSVAMAEQVAEIFTEVVIAPDYEDGAIEALSRKKNVRVLRCPEAPTAPAEFRPIDGGGLAQVKDAFQAAGDDPARWTLAAGEALPADELAELAFAWRACRAVKSNAILLGKDRATVGVGMGQVNRVDSARLAVQRAGAERARGAYAASDAFFPFPDGLEVLAEAGVRAVVQPGGSVRDEQVVEAATKAGVTMYLTGTRHFFH</sequence>
<comment type="catalytic activity">
    <reaction evidence="8">
        <text>(6R)-10-formyltetrahydrofolate + 5-amino-1-(5-phospho-beta-D-ribosyl)imidazole-4-carboxamide = 5-formamido-1-(5-phospho-D-ribosyl)imidazole-4-carboxamide + (6S)-5,6,7,8-tetrahydrofolate</text>
        <dbReference type="Rhea" id="RHEA:22192"/>
        <dbReference type="ChEBI" id="CHEBI:57453"/>
        <dbReference type="ChEBI" id="CHEBI:58467"/>
        <dbReference type="ChEBI" id="CHEBI:58475"/>
        <dbReference type="ChEBI" id="CHEBI:195366"/>
        <dbReference type="EC" id="2.1.2.3"/>
    </reaction>
</comment>
<dbReference type="PIRSF" id="PIRSF000414">
    <property type="entry name" value="AICARFT_IMPCHas"/>
    <property type="match status" value="1"/>
</dbReference>
<dbReference type="Gene3D" id="3.40.50.1380">
    <property type="entry name" value="Methylglyoxal synthase-like domain"/>
    <property type="match status" value="1"/>
</dbReference>
<dbReference type="CDD" id="cd01421">
    <property type="entry name" value="IMPCH"/>
    <property type="match status" value="1"/>
</dbReference>
<dbReference type="EC" id="2.1.2.3" evidence="8"/>
<protein>
    <recommendedName>
        <fullName evidence="8">Bifunctional purine biosynthesis protein PurH</fullName>
    </recommendedName>
    <domain>
        <recommendedName>
            <fullName evidence="8">Phosphoribosylaminoimidazolecarboxamide formyltransferase</fullName>
            <ecNumber evidence="8">2.1.2.3</ecNumber>
        </recommendedName>
        <alternativeName>
            <fullName evidence="8">AICAR transformylase</fullName>
        </alternativeName>
    </domain>
    <domain>
        <recommendedName>
            <fullName evidence="8">IMP cyclohydrolase</fullName>
            <ecNumber evidence="8">3.5.4.10</ecNumber>
        </recommendedName>
        <alternativeName>
            <fullName evidence="8">ATIC</fullName>
        </alternativeName>
        <alternativeName>
            <fullName evidence="8">IMP synthase</fullName>
        </alternativeName>
        <alternativeName>
            <fullName evidence="8">Inosinicase</fullName>
        </alternativeName>
    </domain>
</protein>
<keyword evidence="7 8" id="KW-0511">Multifunctional enzyme</keyword>
<dbReference type="HAMAP" id="MF_00139">
    <property type="entry name" value="PurH"/>
    <property type="match status" value="1"/>
</dbReference>
<dbReference type="GeneID" id="96262860"/>
<keyword evidence="4 8" id="KW-0808">Transferase</keyword>
<gene>
    <name evidence="8 10" type="primary">purH</name>
    <name evidence="10" type="ORF">JW613_30055</name>
</gene>
<evidence type="ECO:0000256" key="1">
    <source>
        <dbReference type="ARBA" id="ARBA00004844"/>
    </source>
</evidence>
<comment type="pathway">
    <text evidence="2 8">Purine metabolism; IMP biosynthesis via de novo pathway; 5-formamido-1-(5-phospho-D-ribosyl)imidazole-4-carboxamide from 5-amino-1-(5-phospho-D-ribosyl)imidazole-4-carboxamide (10-formyl THF route): step 1/1.</text>
</comment>
<evidence type="ECO:0000256" key="5">
    <source>
        <dbReference type="ARBA" id="ARBA00022755"/>
    </source>
</evidence>
<dbReference type="SMART" id="SM00798">
    <property type="entry name" value="AICARFT_IMPCHas"/>
    <property type="match status" value="1"/>
</dbReference>
<evidence type="ECO:0000256" key="2">
    <source>
        <dbReference type="ARBA" id="ARBA00004954"/>
    </source>
</evidence>
<dbReference type="RefSeq" id="WP_209214033.1">
    <property type="nucleotide sequence ID" value="NZ_JAFFZM010000024.1"/>
</dbReference>
<dbReference type="PANTHER" id="PTHR11692">
    <property type="entry name" value="BIFUNCTIONAL PURINE BIOSYNTHESIS PROTEIN PURH"/>
    <property type="match status" value="1"/>
</dbReference>
<dbReference type="InterPro" id="IPR002695">
    <property type="entry name" value="PurH-like"/>
</dbReference>
<dbReference type="SUPFAM" id="SSF52335">
    <property type="entry name" value="Methylglyoxal synthase-like"/>
    <property type="match status" value="1"/>
</dbReference>
<name>A0ABS3Y4F2_9ACTN</name>
<dbReference type="Pfam" id="PF02142">
    <property type="entry name" value="MGS"/>
    <property type="match status" value="1"/>
</dbReference>
<dbReference type="InterPro" id="IPR016193">
    <property type="entry name" value="Cytidine_deaminase-like"/>
</dbReference>
<dbReference type="InterPro" id="IPR036914">
    <property type="entry name" value="MGS-like_dom_sf"/>
</dbReference>
<dbReference type="SMART" id="SM00851">
    <property type="entry name" value="MGS"/>
    <property type="match status" value="1"/>
</dbReference>
<reference evidence="10 11" key="1">
    <citation type="submission" date="2021-02" db="EMBL/GenBank/DDBJ databases">
        <title>Streptomyces spirodelae sp. nov., isolated from duckweed.</title>
        <authorList>
            <person name="Saimee Y."/>
            <person name="Duangmal K."/>
        </authorList>
    </citation>
    <scope>NUCLEOTIDE SEQUENCE [LARGE SCALE GENOMIC DNA]</scope>
    <source>
        <strain evidence="10 11">DSM 42105</strain>
    </source>
</reference>
<dbReference type="InterPro" id="IPR024051">
    <property type="entry name" value="AICAR_Tfase_dup_dom_sf"/>
</dbReference>
<dbReference type="GO" id="GO:0004643">
    <property type="term" value="F:phosphoribosylaminoimidazolecarboxamide formyltransferase activity"/>
    <property type="evidence" value="ECO:0007669"/>
    <property type="project" value="UniProtKB-EC"/>
</dbReference>
<dbReference type="PROSITE" id="PS51855">
    <property type="entry name" value="MGS"/>
    <property type="match status" value="1"/>
</dbReference>
<dbReference type="EMBL" id="JAFFZM010000024">
    <property type="protein sequence ID" value="MBO8202495.1"/>
    <property type="molecule type" value="Genomic_DNA"/>
</dbReference>
<evidence type="ECO:0000256" key="8">
    <source>
        <dbReference type="HAMAP-Rule" id="MF_00139"/>
    </source>
</evidence>
<dbReference type="GO" id="GO:0003937">
    <property type="term" value="F:IMP cyclohydrolase activity"/>
    <property type="evidence" value="ECO:0007669"/>
    <property type="project" value="UniProtKB-EC"/>
</dbReference>
<proteinExistence type="inferred from homology"/>
<organism evidence="10 11">
    <name type="scientific">Streptomyces smyrnaeus</name>
    <dbReference type="NCBI Taxonomy" id="1387713"/>
    <lineage>
        <taxon>Bacteria</taxon>
        <taxon>Bacillati</taxon>
        <taxon>Actinomycetota</taxon>
        <taxon>Actinomycetes</taxon>
        <taxon>Kitasatosporales</taxon>
        <taxon>Streptomycetaceae</taxon>
        <taxon>Streptomyces</taxon>
    </lineage>
</organism>
<evidence type="ECO:0000259" key="9">
    <source>
        <dbReference type="PROSITE" id="PS51855"/>
    </source>
</evidence>
<feature type="domain" description="MGS-like" evidence="9">
    <location>
        <begin position="5"/>
        <end position="155"/>
    </location>
</feature>
<comment type="caution">
    <text evidence="10">The sequence shown here is derived from an EMBL/GenBank/DDBJ whole genome shotgun (WGS) entry which is preliminary data.</text>
</comment>
<dbReference type="SUPFAM" id="SSF53927">
    <property type="entry name" value="Cytidine deaminase-like"/>
    <property type="match status" value="1"/>
</dbReference>
<evidence type="ECO:0000256" key="7">
    <source>
        <dbReference type="ARBA" id="ARBA00023268"/>
    </source>
</evidence>
<evidence type="ECO:0000313" key="10">
    <source>
        <dbReference type="EMBL" id="MBO8202495.1"/>
    </source>
</evidence>
<evidence type="ECO:0000256" key="3">
    <source>
        <dbReference type="ARBA" id="ARBA00007667"/>
    </source>
</evidence>
<dbReference type="EC" id="3.5.4.10" evidence="8"/>
<keyword evidence="5 8" id="KW-0658">Purine biosynthesis</keyword>
<dbReference type="PANTHER" id="PTHR11692:SF0">
    <property type="entry name" value="BIFUNCTIONAL PURINE BIOSYNTHESIS PROTEIN ATIC"/>
    <property type="match status" value="1"/>
</dbReference>
<comment type="pathway">
    <text evidence="1 8">Purine metabolism; IMP biosynthesis via de novo pathway; IMP from 5-formamido-1-(5-phospho-D-ribosyl)imidazole-4-carboxamide: step 1/1.</text>
</comment>
<accession>A0ABS3Y4F2</accession>
<evidence type="ECO:0000313" key="11">
    <source>
        <dbReference type="Proteomes" id="UP000721954"/>
    </source>
</evidence>
<keyword evidence="6 8" id="KW-0378">Hydrolase</keyword>